<dbReference type="Proteomes" id="UP000276133">
    <property type="component" value="Unassembled WGS sequence"/>
</dbReference>
<accession>A0A3M7Q8L6</accession>
<evidence type="ECO:0000313" key="1">
    <source>
        <dbReference type="EMBL" id="RNA07703.1"/>
    </source>
</evidence>
<proteinExistence type="predicted"/>
<dbReference type="AlphaFoldDB" id="A0A3M7Q8L6"/>
<protein>
    <submittedName>
        <fullName evidence="1">Uncharacterized protein</fullName>
    </submittedName>
</protein>
<comment type="caution">
    <text evidence="1">The sequence shown here is derived from an EMBL/GenBank/DDBJ whole genome shotgun (WGS) entry which is preliminary data.</text>
</comment>
<name>A0A3M7Q8L6_BRAPC</name>
<sequence>YRTLVPQSIKPRIFVFNFFIQNEYIEKLNLDKFSIFKFFYESIFTISAKFLLIKKIKSQYHKIKLSVFGN</sequence>
<evidence type="ECO:0000313" key="2">
    <source>
        <dbReference type="Proteomes" id="UP000276133"/>
    </source>
</evidence>
<keyword evidence="2" id="KW-1185">Reference proteome</keyword>
<gene>
    <name evidence="1" type="ORF">BpHYR1_053073</name>
</gene>
<feature type="non-terminal residue" evidence="1">
    <location>
        <position position="1"/>
    </location>
</feature>
<reference evidence="1 2" key="1">
    <citation type="journal article" date="2018" name="Sci. Rep.">
        <title>Genomic signatures of local adaptation to the degree of environmental predictability in rotifers.</title>
        <authorList>
            <person name="Franch-Gras L."/>
            <person name="Hahn C."/>
            <person name="Garcia-Roger E.M."/>
            <person name="Carmona M.J."/>
            <person name="Serra M."/>
            <person name="Gomez A."/>
        </authorList>
    </citation>
    <scope>NUCLEOTIDE SEQUENCE [LARGE SCALE GENOMIC DNA]</scope>
    <source>
        <strain evidence="1">HYR1</strain>
    </source>
</reference>
<dbReference type="EMBL" id="REGN01006960">
    <property type="protein sequence ID" value="RNA07703.1"/>
    <property type="molecule type" value="Genomic_DNA"/>
</dbReference>
<organism evidence="1 2">
    <name type="scientific">Brachionus plicatilis</name>
    <name type="common">Marine rotifer</name>
    <name type="synonym">Brachionus muelleri</name>
    <dbReference type="NCBI Taxonomy" id="10195"/>
    <lineage>
        <taxon>Eukaryota</taxon>
        <taxon>Metazoa</taxon>
        <taxon>Spiralia</taxon>
        <taxon>Gnathifera</taxon>
        <taxon>Rotifera</taxon>
        <taxon>Eurotatoria</taxon>
        <taxon>Monogononta</taxon>
        <taxon>Pseudotrocha</taxon>
        <taxon>Ploima</taxon>
        <taxon>Brachionidae</taxon>
        <taxon>Brachionus</taxon>
    </lineage>
</organism>